<comment type="caution">
    <text evidence="5">The sequence shown here is derived from an EMBL/GenBank/DDBJ whole genome shotgun (WGS) entry which is preliminary data.</text>
</comment>
<dbReference type="Gene3D" id="2.40.50.140">
    <property type="entry name" value="Nucleic acid-binding proteins"/>
    <property type="match status" value="1"/>
</dbReference>
<dbReference type="Proteomes" id="UP000177349">
    <property type="component" value="Unassembled WGS sequence"/>
</dbReference>
<sequence length="176" mass="20110">MAKSDFDAKGIASMVASGLYLSNCHSKSLYYGFIIKRKAMDINKVTLIGRLTRKPEARELPSGQRLASFTLATGYVWRDHKTKEKRDKTEYHRCIAWGKLAEIALTYLDKASRVYIEGRLQYRDWQDKEGRKRFSTDIIVDEIIMLGHNGKSTTAQTDAAMAKEEPSEKELVLEEV</sequence>
<dbReference type="CDD" id="cd04496">
    <property type="entry name" value="SSB_OBF"/>
    <property type="match status" value="1"/>
</dbReference>
<dbReference type="InterPro" id="IPR000424">
    <property type="entry name" value="Primosome_PriB/ssb"/>
</dbReference>
<feature type="compositionally biased region" description="Basic and acidic residues" evidence="4">
    <location>
        <begin position="161"/>
        <end position="176"/>
    </location>
</feature>
<evidence type="ECO:0000256" key="2">
    <source>
        <dbReference type="HAMAP-Rule" id="MF_00984"/>
    </source>
</evidence>
<protein>
    <recommendedName>
        <fullName evidence="2 3">Single-stranded DNA-binding protein</fullName>
        <shortName evidence="2">SSB</shortName>
    </recommendedName>
</protein>
<accession>A0A1G2BSC3</accession>
<dbReference type="PANTHER" id="PTHR10302">
    <property type="entry name" value="SINGLE-STRANDED DNA-BINDING PROTEIN"/>
    <property type="match status" value="1"/>
</dbReference>
<dbReference type="SUPFAM" id="SSF50249">
    <property type="entry name" value="Nucleic acid-binding proteins"/>
    <property type="match status" value="1"/>
</dbReference>
<dbReference type="GO" id="GO:0009295">
    <property type="term" value="C:nucleoid"/>
    <property type="evidence" value="ECO:0007669"/>
    <property type="project" value="TreeGrafter"/>
</dbReference>
<evidence type="ECO:0000256" key="4">
    <source>
        <dbReference type="SAM" id="MobiDB-lite"/>
    </source>
</evidence>
<dbReference type="InterPro" id="IPR012340">
    <property type="entry name" value="NA-bd_OB-fold"/>
</dbReference>
<dbReference type="InterPro" id="IPR011344">
    <property type="entry name" value="ssDNA-bd"/>
</dbReference>
<dbReference type="PROSITE" id="PS50935">
    <property type="entry name" value="SSB"/>
    <property type="match status" value="1"/>
</dbReference>
<evidence type="ECO:0000256" key="1">
    <source>
        <dbReference type="ARBA" id="ARBA00023125"/>
    </source>
</evidence>
<evidence type="ECO:0000256" key="3">
    <source>
        <dbReference type="RuleBase" id="RU000524"/>
    </source>
</evidence>
<proteinExistence type="inferred from homology"/>
<evidence type="ECO:0000313" key="5">
    <source>
        <dbReference type="EMBL" id="OGY92075.1"/>
    </source>
</evidence>
<dbReference type="AlphaFoldDB" id="A0A1G2BSC3"/>
<feature type="region of interest" description="Disordered" evidence="4">
    <location>
        <begin position="157"/>
        <end position="176"/>
    </location>
</feature>
<evidence type="ECO:0000313" key="6">
    <source>
        <dbReference type="Proteomes" id="UP000177349"/>
    </source>
</evidence>
<dbReference type="PANTHER" id="PTHR10302:SF0">
    <property type="entry name" value="SINGLE-STRANDED DNA-BINDING PROTEIN, MITOCHONDRIAL"/>
    <property type="match status" value="1"/>
</dbReference>
<comment type="caution">
    <text evidence="2">Lacks conserved residue(s) required for the propagation of feature annotation.</text>
</comment>
<name>A0A1G2BSC3_9BACT</name>
<comment type="subunit">
    <text evidence="2">Homotetramer.</text>
</comment>
<gene>
    <name evidence="5" type="ORF">A3B31_01795</name>
</gene>
<dbReference type="GO" id="GO:0003697">
    <property type="term" value="F:single-stranded DNA binding"/>
    <property type="evidence" value="ECO:0007669"/>
    <property type="project" value="UniProtKB-UniRule"/>
</dbReference>
<organism evidence="5 6">
    <name type="scientific">Candidatus Komeilibacteria bacterium RIFCSPLOWO2_01_FULL_53_11</name>
    <dbReference type="NCBI Taxonomy" id="1798552"/>
    <lineage>
        <taxon>Bacteria</taxon>
        <taxon>Candidatus Komeiliibacteriota</taxon>
    </lineage>
</organism>
<dbReference type="Pfam" id="PF00436">
    <property type="entry name" value="SSB"/>
    <property type="match status" value="1"/>
</dbReference>
<dbReference type="HAMAP" id="MF_00984">
    <property type="entry name" value="SSB"/>
    <property type="match status" value="1"/>
</dbReference>
<dbReference type="NCBIfam" id="TIGR00621">
    <property type="entry name" value="ssb"/>
    <property type="match status" value="1"/>
</dbReference>
<dbReference type="GO" id="GO:0006260">
    <property type="term" value="P:DNA replication"/>
    <property type="evidence" value="ECO:0007669"/>
    <property type="project" value="InterPro"/>
</dbReference>
<keyword evidence="1 2" id="KW-0238">DNA-binding</keyword>
<reference evidence="5 6" key="1">
    <citation type="journal article" date="2016" name="Nat. Commun.">
        <title>Thousands of microbial genomes shed light on interconnected biogeochemical processes in an aquifer system.</title>
        <authorList>
            <person name="Anantharaman K."/>
            <person name="Brown C.T."/>
            <person name="Hug L.A."/>
            <person name="Sharon I."/>
            <person name="Castelle C.J."/>
            <person name="Probst A.J."/>
            <person name="Thomas B.C."/>
            <person name="Singh A."/>
            <person name="Wilkins M.J."/>
            <person name="Karaoz U."/>
            <person name="Brodie E.L."/>
            <person name="Williams K.H."/>
            <person name="Hubbard S.S."/>
            <person name="Banfield J.F."/>
        </authorList>
    </citation>
    <scope>NUCLEOTIDE SEQUENCE [LARGE SCALE GENOMIC DNA]</scope>
</reference>
<dbReference type="EMBL" id="MHKN01000025">
    <property type="protein sequence ID" value="OGY92075.1"/>
    <property type="molecule type" value="Genomic_DNA"/>
</dbReference>